<evidence type="ECO:0000313" key="1">
    <source>
        <dbReference type="EnsemblPlants" id="Solyc11g012813.1.1"/>
    </source>
</evidence>
<dbReference type="AlphaFoldDB" id="A0A3Q7JJT5"/>
<reference evidence="1" key="2">
    <citation type="submission" date="2019-01" db="UniProtKB">
        <authorList>
            <consortium name="EnsemblPlants"/>
        </authorList>
    </citation>
    <scope>IDENTIFICATION</scope>
    <source>
        <strain evidence="1">cv. Heinz 1706</strain>
    </source>
</reference>
<accession>A0A3Q7JJT5</accession>
<proteinExistence type="predicted"/>
<protein>
    <submittedName>
        <fullName evidence="1">Uncharacterized protein</fullName>
    </submittedName>
</protein>
<reference evidence="1" key="1">
    <citation type="journal article" date="2012" name="Nature">
        <title>The tomato genome sequence provides insights into fleshy fruit evolution.</title>
        <authorList>
            <consortium name="Tomato Genome Consortium"/>
        </authorList>
    </citation>
    <scope>NUCLEOTIDE SEQUENCE [LARGE SCALE GENOMIC DNA]</scope>
    <source>
        <strain evidence="1">cv. Heinz 1706</strain>
    </source>
</reference>
<name>A0A3Q7JJT5_SOLLC</name>
<organism evidence="1">
    <name type="scientific">Solanum lycopersicum</name>
    <name type="common">Tomato</name>
    <name type="synonym">Lycopersicon esculentum</name>
    <dbReference type="NCBI Taxonomy" id="4081"/>
    <lineage>
        <taxon>Eukaryota</taxon>
        <taxon>Viridiplantae</taxon>
        <taxon>Streptophyta</taxon>
        <taxon>Embryophyta</taxon>
        <taxon>Tracheophyta</taxon>
        <taxon>Spermatophyta</taxon>
        <taxon>Magnoliopsida</taxon>
        <taxon>eudicotyledons</taxon>
        <taxon>Gunneridae</taxon>
        <taxon>Pentapetalae</taxon>
        <taxon>asterids</taxon>
        <taxon>lamiids</taxon>
        <taxon>Solanales</taxon>
        <taxon>Solanaceae</taxon>
        <taxon>Solanoideae</taxon>
        <taxon>Solaneae</taxon>
        <taxon>Solanum</taxon>
        <taxon>Solanum subgen. Lycopersicon</taxon>
    </lineage>
</organism>
<dbReference type="EnsemblPlants" id="Solyc11g012813.1.1">
    <property type="protein sequence ID" value="Solyc11g012813.1.1"/>
    <property type="gene ID" value="Solyc11g012813.1"/>
</dbReference>
<dbReference type="Gramene" id="Solyc11g012813.1.1">
    <property type="protein sequence ID" value="Solyc11g012813.1.1"/>
    <property type="gene ID" value="Solyc11g012813.1"/>
</dbReference>
<dbReference type="InParanoid" id="A0A3Q7JJT5"/>
<evidence type="ECO:0000313" key="2">
    <source>
        <dbReference type="Proteomes" id="UP000004994"/>
    </source>
</evidence>
<dbReference type="Proteomes" id="UP000004994">
    <property type="component" value="Chromosome 11"/>
</dbReference>
<sequence>MIKLSVVKVDSTMGQEWHQYVGSAVCRKENVNREFMVQISDFLDLTSGNGVLAISSLESCKSFVRLTHLVNHQMELNMFPLNEHRDHLFIDHLGKWY</sequence>
<keyword evidence="2" id="KW-1185">Reference proteome</keyword>